<reference evidence="2" key="1">
    <citation type="submission" date="2023-03" db="EMBL/GenBank/DDBJ databases">
        <title>Massive genome expansion in bonnet fungi (Mycena s.s.) driven by repeated elements and novel gene families across ecological guilds.</title>
        <authorList>
            <consortium name="Lawrence Berkeley National Laboratory"/>
            <person name="Harder C.B."/>
            <person name="Miyauchi S."/>
            <person name="Viragh M."/>
            <person name="Kuo A."/>
            <person name="Thoen E."/>
            <person name="Andreopoulos B."/>
            <person name="Lu D."/>
            <person name="Skrede I."/>
            <person name="Drula E."/>
            <person name="Henrissat B."/>
            <person name="Morin E."/>
            <person name="Kohler A."/>
            <person name="Barry K."/>
            <person name="LaButti K."/>
            <person name="Morin E."/>
            <person name="Salamov A."/>
            <person name="Lipzen A."/>
            <person name="Mereny Z."/>
            <person name="Hegedus B."/>
            <person name="Baldrian P."/>
            <person name="Stursova M."/>
            <person name="Weitz H."/>
            <person name="Taylor A."/>
            <person name="Grigoriev I.V."/>
            <person name="Nagy L.G."/>
            <person name="Martin F."/>
            <person name="Kauserud H."/>
        </authorList>
    </citation>
    <scope>NUCLEOTIDE SEQUENCE</scope>
    <source>
        <strain evidence="2">CBHHK188m</strain>
    </source>
</reference>
<organism evidence="2 3">
    <name type="scientific">Mycena maculata</name>
    <dbReference type="NCBI Taxonomy" id="230809"/>
    <lineage>
        <taxon>Eukaryota</taxon>
        <taxon>Fungi</taxon>
        <taxon>Dikarya</taxon>
        <taxon>Basidiomycota</taxon>
        <taxon>Agaricomycotina</taxon>
        <taxon>Agaricomycetes</taxon>
        <taxon>Agaricomycetidae</taxon>
        <taxon>Agaricales</taxon>
        <taxon>Marasmiineae</taxon>
        <taxon>Mycenaceae</taxon>
        <taxon>Mycena</taxon>
    </lineage>
</organism>
<feature type="transmembrane region" description="Helical" evidence="1">
    <location>
        <begin position="12"/>
        <end position="34"/>
    </location>
</feature>
<dbReference type="AlphaFoldDB" id="A0AAD7HVW9"/>
<proteinExistence type="predicted"/>
<keyword evidence="1" id="KW-0812">Transmembrane</keyword>
<accession>A0AAD7HVW9</accession>
<dbReference type="Proteomes" id="UP001215280">
    <property type="component" value="Unassembled WGS sequence"/>
</dbReference>
<feature type="transmembrane region" description="Helical" evidence="1">
    <location>
        <begin position="70"/>
        <end position="93"/>
    </location>
</feature>
<keyword evidence="1" id="KW-0472">Membrane</keyword>
<gene>
    <name evidence="2" type="ORF">DFH07DRAFT_183591</name>
</gene>
<evidence type="ECO:0000313" key="2">
    <source>
        <dbReference type="EMBL" id="KAJ7729545.1"/>
    </source>
</evidence>
<evidence type="ECO:0000256" key="1">
    <source>
        <dbReference type="SAM" id="Phobius"/>
    </source>
</evidence>
<protein>
    <submittedName>
        <fullName evidence="2">Uncharacterized protein</fullName>
    </submittedName>
</protein>
<name>A0AAD7HVW9_9AGAR</name>
<sequence>MFISFRTFRKIILGTILLVSTASLGLSLYLKPYLIHRNSAYVLAGILDTVILTSTLALTRRSLLDSPQSVAMETLGLFTLLPFALILTLYVLSLSVTPEPTTLSIFAILQILVFIGTTLHALYTLGLILTAMLTVCAFDRDVWSRHIDSSPSPFPMTFLFLFIFPCFSQRDTTSFPTEDAPVLNQERVVCLPGCNCSIAKTEIPNTSPGLEPNMQMVSGLSSRSLVRVPNDIERRTSIAIAFEV</sequence>
<comment type="caution">
    <text evidence="2">The sequence shown here is derived from an EMBL/GenBank/DDBJ whole genome shotgun (WGS) entry which is preliminary data.</text>
</comment>
<feature type="transmembrane region" description="Helical" evidence="1">
    <location>
        <begin position="105"/>
        <end position="138"/>
    </location>
</feature>
<dbReference type="EMBL" id="JARJLG010000197">
    <property type="protein sequence ID" value="KAJ7729545.1"/>
    <property type="molecule type" value="Genomic_DNA"/>
</dbReference>
<keyword evidence="1" id="KW-1133">Transmembrane helix</keyword>
<keyword evidence="3" id="KW-1185">Reference proteome</keyword>
<feature type="transmembrane region" description="Helical" evidence="1">
    <location>
        <begin position="40"/>
        <end position="58"/>
    </location>
</feature>
<evidence type="ECO:0000313" key="3">
    <source>
        <dbReference type="Proteomes" id="UP001215280"/>
    </source>
</evidence>